<organism evidence="1 2">
    <name type="scientific">Vibrio cidicii</name>
    <dbReference type="NCBI Taxonomy" id="1763883"/>
    <lineage>
        <taxon>Bacteria</taxon>
        <taxon>Pseudomonadati</taxon>
        <taxon>Pseudomonadota</taxon>
        <taxon>Gammaproteobacteria</taxon>
        <taxon>Vibrionales</taxon>
        <taxon>Vibrionaceae</taxon>
        <taxon>Vibrio</taxon>
    </lineage>
</organism>
<dbReference type="Proteomes" id="UP000075346">
    <property type="component" value="Unassembled WGS sequence"/>
</dbReference>
<evidence type="ECO:0000313" key="2">
    <source>
        <dbReference type="Proteomes" id="UP000075346"/>
    </source>
</evidence>
<dbReference type="AlphaFoldDB" id="A0A151KU70"/>
<comment type="caution">
    <text evidence="1">The sequence shown here is derived from an EMBL/GenBank/DDBJ whole genome shotgun (WGS) entry which is preliminary data.</text>
</comment>
<proteinExistence type="predicted"/>
<evidence type="ECO:0000313" key="1">
    <source>
        <dbReference type="EMBL" id="KYN82977.1"/>
    </source>
</evidence>
<reference evidence="2" key="1">
    <citation type="submission" date="2015-12" db="EMBL/GenBank/DDBJ databases">
        <authorList>
            <person name="Shamseldin A."/>
            <person name="Moawad H."/>
            <person name="Abd El-Rahim W.M."/>
            <person name="Sadowsky M.J."/>
        </authorList>
    </citation>
    <scope>NUCLEOTIDE SEQUENCE [LARGE SCALE GENOMIC DNA]</scope>
    <source>
        <strain evidence="2">2538-88</strain>
    </source>
</reference>
<accession>A0A151KU70</accession>
<name>A0A151KU70_9VIBR</name>
<sequence>MDSPKLHGVKTKNSAEVPEVTSISYDLWTLRICLTFNTSSDQYAYVDFDGVEGFRVLDEGQILEFWGEESNNFWLYEVHSNGWLSMESKRKGAPLLAEDSDLKEYLVAGVNECVSVIAYDLPQVIWKR</sequence>
<dbReference type="EMBL" id="LOBR01000092">
    <property type="protein sequence ID" value="KYN82977.1"/>
    <property type="molecule type" value="Genomic_DNA"/>
</dbReference>
<gene>
    <name evidence="1" type="ORF">ATY37_20485</name>
</gene>
<protein>
    <submittedName>
        <fullName evidence="1">Uncharacterized protein</fullName>
    </submittedName>
</protein>